<dbReference type="OMA" id="GPDEVMW"/>
<protein>
    <recommendedName>
        <fullName evidence="6">Angio-associated migratory cell protein</fullName>
    </recommendedName>
</protein>
<organism evidence="9 10">
    <name type="scientific">Branchiostoma floridae</name>
    <name type="common">Florida lancelet</name>
    <name type="synonym">Amphioxus</name>
    <dbReference type="NCBI Taxonomy" id="7739"/>
    <lineage>
        <taxon>Eukaryota</taxon>
        <taxon>Metazoa</taxon>
        <taxon>Chordata</taxon>
        <taxon>Cephalochordata</taxon>
        <taxon>Leptocardii</taxon>
        <taxon>Amphioxiformes</taxon>
        <taxon>Branchiostomatidae</taxon>
        <taxon>Branchiostoma</taxon>
    </lineage>
</organism>
<feature type="repeat" description="WD" evidence="7">
    <location>
        <begin position="244"/>
        <end position="285"/>
    </location>
</feature>
<comment type="function">
    <text evidence="5">Plays a role in angiogenesis and cell migration. In smooth muscle cell migration, may act through the RhoA pathway.</text>
</comment>
<gene>
    <name evidence="10" type="primary">LOC118405720</name>
</gene>
<sequence length="415" mass="43908">MGDPGPVAGDGDSDDAGFAEGDIEEVIELEGPEADDALADEIDEIDLGNYGDGYQGDEGAEGDMEMMTDDADVVFSKHIGSVFCIGLDRTTQSLAVTGGEDDKAYVWRLGDGEVLMECGGHKDSVTCACFSHNSALVATGDMGGLVKAWDVNSREQVWEFEVSDLEWLDWHMAAPVLFAGTVDGDVWMWKVPSGDCKTFQGHGCQSTAGKVMPDGKRLSVGYEDGTVKVWDLKQGAALHTFSGHQGHTGAVTCMDCHHDNVLVMSGATDGTARIWNSAAGKCVSGYTTGPETGGDEDANSVEAVGLSNSQPLAAVGSLNGTLGVWDIPTGVQRHKCSHPGGIVRLAWAESGYLLYTSCLDGVTRIWDSRTGATVQQLTGHSEEILDMAVSRDGSVVLTSSGDNTARVFNLQKPER</sequence>
<dbReference type="OrthoDB" id="10261640at2759"/>
<evidence type="ECO:0000313" key="10">
    <source>
        <dbReference type="RefSeq" id="XP_035661291.1"/>
    </source>
</evidence>
<keyword evidence="2" id="KW-0963">Cytoplasm</keyword>
<dbReference type="AlphaFoldDB" id="A0A9J7HKX9"/>
<dbReference type="PROSITE" id="PS50082">
    <property type="entry name" value="WD_REPEATS_2"/>
    <property type="match status" value="6"/>
</dbReference>
<evidence type="ECO:0000256" key="5">
    <source>
        <dbReference type="ARBA" id="ARBA00059273"/>
    </source>
</evidence>
<dbReference type="KEGG" id="bfo:118405720"/>
<dbReference type="Pfam" id="PF00400">
    <property type="entry name" value="WD40"/>
    <property type="match status" value="5"/>
</dbReference>
<dbReference type="SMART" id="SM00320">
    <property type="entry name" value="WD40"/>
    <property type="match status" value="8"/>
</dbReference>
<dbReference type="PROSITE" id="PS50294">
    <property type="entry name" value="WD_REPEATS_REGION"/>
    <property type="match status" value="4"/>
</dbReference>
<name>A0A9J7HKX9_BRAFL</name>
<feature type="repeat" description="WD" evidence="7">
    <location>
        <begin position="377"/>
        <end position="415"/>
    </location>
</feature>
<proteinExistence type="predicted"/>
<feature type="region of interest" description="Disordered" evidence="8">
    <location>
        <begin position="1"/>
        <end position="24"/>
    </location>
</feature>
<evidence type="ECO:0000256" key="7">
    <source>
        <dbReference type="PROSITE-ProRule" id="PRU00221"/>
    </source>
</evidence>
<comment type="subcellular location">
    <subcellularLocation>
        <location evidence="1">Cytoplasm</location>
    </subcellularLocation>
</comment>
<evidence type="ECO:0000313" key="9">
    <source>
        <dbReference type="Proteomes" id="UP000001554"/>
    </source>
</evidence>
<accession>A0A9J7HKX9</accession>
<dbReference type="CDD" id="cd00200">
    <property type="entry name" value="WD40"/>
    <property type="match status" value="1"/>
</dbReference>
<feature type="compositionally biased region" description="Acidic residues" evidence="8">
    <location>
        <begin position="11"/>
        <end position="24"/>
    </location>
</feature>
<dbReference type="GO" id="GO:0005737">
    <property type="term" value="C:cytoplasm"/>
    <property type="evidence" value="ECO:0007669"/>
    <property type="project" value="UniProtKB-SubCell"/>
</dbReference>
<dbReference type="PANTHER" id="PTHR19857:SF8">
    <property type="entry name" value="ANGIO-ASSOCIATED MIGRATORY CELL PROTEIN"/>
    <property type="match status" value="1"/>
</dbReference>
<dbReference type="Gene3D" id="2.130.10.10">
    <property type="entry name" value="YVTN repeat-like/Quinoprotein amine dehydrogenase"/>
    <property type="match status" value="1"/>
</dbReference>
<feature type="repeat" description="WD" evidence="7">
    <location>
        <begin position="118"/>
        <end position="159"/>
    </location>
</feature>
<feature type="repeat" description="WD" evidence="7">
    <location>
        <begin position="75"/>
        <end position="117"/>
    </location>
</feature>
<keyword evidence="9" id="KW-1185">Reference proteome</keyword>
<dbReference type="RefSeq" id="XP_035661291.1">
    <property type="nucleotide sequence ID" value="XM_035805398.1"/>
</dbReference>
<evidence type="ECO:0000256" key="8">
    <source>
        <dbReference type="SAM" id="MobiDB-lite"/>
    </source>
</evidence>
<feature type="repeat" description="WD" evidence="7">
    <location>
        <begin position="335"/>
        <end position="376"/>
    </location>
</feature>
<feature type="compositionally biased region" description="Low complexity" evidence="8">
    <location>
        <begin position="1"/>
        <end position="10"/>
    </location>
</feature>
<dbReference type="Proteomes" id="UP000001554">
    <property type="component" value="Chromosome 18"/>
</dbReference>
<keyword evidence="4" id="KW-0677">Repeat</keyword>
<reference evidence="10" key="2">
    <citation type="submission" date="2025-08" db="UniProtKB">
        <authorList>
            <consortium name="RefSeq"/>
        </authorList>
    </citation>
    <scope>IDENTIFICATION</scope>
    <source>
        <strain evidence="10">S238N-H82</strain>
        <tissue evidence="10">Testes</tissue>
    </source>
</reference>
<dbReference type="GeneID" id="118405720"/>
<dbReference type="InterPro" id="IPR011047">
    <property type="entry name" value="Quinoprotein_ADH-like_sf"/>
</dbReference>
<feature type="repeat" description="WD" evidence="7">
    <location>
        <begin position="199"/>
        <end position="240"/>
    </location>
</feature>
<dbReference type="PANTHER" id="PTHR19857">
    <property type="entry name" value="MITOCHONDRIAL DIVISION PROTEIN 1-RELATED"/>
    <property type="match status" value="1"/>
</dbReference>
<reference evidence="9" key="1">
    <citation type="journal article" date="2020" name="Nat. Ecol. Evol.">
        <title>Deeply conserved synteny resolves early events in vertebrate evolution.</title>
        <authorList>
            <person name="Simakov O."/>
            <person name="Marletaz F."/>
            <person name="Yue J.X."/>
            <person name="O'Connell B."/>
            <person name="Jenkins J."/>
            <person name="Brandt A."/>
            <person name="Calef R."/>
            <person name="Tung C.H."/>
            <person name="Huang T.K."/>
            <person name="Schmutz J."/>
            <person name="Satoh N."/>
            <person name="Yu J.K."/>
            <person name="Putnam N.H."/>
            <person name="Green R.E."/>
            <person name="Rokhsar D.S."/>
        </authorList>
    </citation>
    <scope>NUCLEOTIDE SEQUENCE [LARGE SCALE GENOMIC DNA]</scope>
    <source>
        <strain evidence="9">S238N-H82</strain>
    </source>
</reference>
<keyword evidence="3 7" id="KW-0853">WD repeat</keyword>
<evidence type="ECO:0000256" key="1">
    <source>
        <dbReference type="ARBA" id="ARBA00004496"/>
    </source>
</evidence>
<evidence type="ECO:0000256" key="4">
    <source>
        <dbReference type="ARBA" id="ARBA00022737"/>
    </source>
</evidence>
<dbReference type="SUPFAM" id="SSF50998">
    <property type="entry name" value="Quinoprotein alcohol dehydrogenase-like"/>
    <property type="match status" value="1"/>
</dbReference>
<dbReference type="InterPro" id="IPR051179">
    <property type="entry name" value="WD_repeat_multifunction"/>
</dbReference>
<evidence type="ECO:0000256" key="3">
    <source>
        <dbReference type="ARBA" id="ARBA00022574"/>
    </source>
</evidence>
<evidence type="ECO:0000256" key="2">
    <source>
        <dbReference type="ARBA" id="ARBA00022490"/>
    </source>
</evidence>
<dbReference type="InterPro" id="IPR001680">
    <property type="entry name" value="WD40_rpt"/>
</dbReference>
<dbReference type="FunFam" id="2.130.10.10:FF:000074">
    <property type="entry name" value="Angio-associated migratory cell protein-like protein"/>
    <property type="match status" value="1"/>
</dbReference>
<evidence type="ECO:0000256" key="6">
    <source>
        <dbReference type="ARBA" id="ARBA00072425"/>
    </source>
</evidence>
<dbReference type="InterPro" id="IPR015943">
    <property type="entry name" value="WD40/YVTN_repeat-like_dom_sf"/>
</dbReference>